<keyword evidence="6" id="KW-0539">Nucleus</keyword>
<dbReference type="InterPro" id="IPR034922">
    <property type="entry name" value="REX1-like_exo"/>
</dbReference>
<evidence type="ECO:0000256" key="5">
    <source>
        <dbReference type="ARBA" id="ARBA00022839"/>
    </source>
</evidence>
<dbReference type="InterPro" id="IPR036397">
    <property type="entry name" value="RNaseH_sf"/>
</dbReference>
<keyword evidence="4" id="KW-0378">Hydrolase</keyword>
<keyword evidence="3" id="KW-0540">Nuclease</keyword>
<dbReference type="PANTHER" id="PTHR12801:SF115">
    <property type="entry name" value="FI18136P1-RELATED"/>
    <property type="match status" value="1"/>
</dbReference>
<evidence type="ECO:0000256" key="7">
    <source>
        <dbReference type="SAM" id="MobiDB-lite"/>
    </source>
</evidence>
<dbReference type="Proteomes" id="UP000035681">
    <property type="component" value="Unplaced"/>
</dbReference>
<evidence type="ECO:0000256" key="3">
    <source>
        <dbReference type="ARBA" id="ARBA00022722"/>
    </source>
</evidence>
<dbReference type="FunFam" id="3.30.420.10:FF:000031">
    <property type="entry name" value="RNA exonuclease 1"/>
    <property type="match status" value="1"/>
</dbReference>
<organism evidence="9 10">
    <name type="scientific">Strongyloides stercoralis</name>
    <name type="common">Threadworm</name>
    <dbReference type="NCBI Taxonomy" id="6248"/>
    <lineage>
        <taxon>Eukaryota</taxon>
        <taxon>Metazoa</taxon>
        <taxon>Ecdysozoa</taxon>
        <taxon>Nematoda</taxon>
        <taxon>Chromadorea</taxon>
        <taxon>Rhabditida</taxon>
        <taxon>Tylenchina</taxon>
        <taxon>Panagrolaimomorpha</taxon>
        <taxon>Strongyloidoidea</taxon>
        <taxon>Strongyloididae</taxon>
        <taxon>Strongyloides</taxon>
    </lineage>
</organism>
<dbReference type="GO" id="GO:0005634">
    <property type="term" value="C:nucleus"/>
    <property type="evidence" value="ECO:0007669"/>
    <property type="project" value="UniProtKB-SubCell"/>
</dbReference>
<dbReference type="GO" id="GO:0010629">
    <property type="term" value="P:negative regulation of gene expression"/>
    <property type="evidence" value="ECO:0007669"/>
    <property type="project" value="UniProtKB-ARBA"/>
</dbReference>
<keyword evidence="5" id="KW-0269">Exonuclease</keyword>
<dbReference type="GO" id="GO:0003676">
    <property type="term" value="F:nucleic acid binding"/>
    <property type="evidence" value="ECO:0007669"/>
    <property type="project" value="InterPro"/>
</dbReference>
<comment type="subcellular location">
    <subcellularLocation>
        <location evidence="1">Nucleus</location>
    </subcellularLocation>
</comment>
<dbReference type="WBParaSite" id="TCONS_00014722.p1">
    <property type="protein sequence ID" value="TCONS_00014722.p1"/>
    <property type="gene ID" value="XLOC_009944"/>
</dbReference>
<evidence type="ECO:0000256" key="1">
    <source>
        <dbReference type="ARBA" id="ARBA00004123"/>
    </source>
</evidence>
<feature type="domain" description="Exonuclease" evidence="8">
    <location>
        <begin position="619"/>
        <end position="775"/>
    </location>
</feature>
<dbReference type="Gene3D" id="3.30.420.10">
    <property type="entry name" value="Ribonuclease H-like superfamily/Ribonuclease H"/>
    <property type="match status" value="1"/>
</dbReference>
<evidence type="ECO:0000256" key="4">
    <source>
        <dbReference type="ARBA" id="ARBA00022801"/>
    </source>
</evidence>
<keyword evidence="9" id="KW-1185">Reference proteome</keyword>
<accession>A0AAF5DNB0</accession>
<name>A0AAF5DNB0_STRER</name>
<evidence type="ECO:0000256" key="2">
    <source>
        <dbReference type="ARBA" id="ARBA00006357"/>
    </source>
</evidence>
<feature type="compositionally biased region" description="Basic and acidic residues" evidence="7">
    <location>
        <begin position="287"/>
        <end position="296"/>
    </location>
</feature>
<evidence type="ECO:0000313" key="9">
    <source>
        <dbReference type="Proteomes" id="UP000035681"/>
    </source>
</evidence>
<evidence type="ECO:0000313" key="10">
    <source>
        <dbReference type="WBParaSite" id="TCONS_00014722.p1"/>
    </source>
</evidence>
<dbReference type="InterPro" id="IPR012337">
    <property type="entry name" value="RNaseH-like_sf"/>
</dbReference>
<reference evidence="10" key="1">
    <citation type="submission" date="2024-02" db="UniProtKB">
        <authorList>
            <consortium name="WormBaseParasite"/>
        </authorList>
    </citation>
    <scope>IDENTIFICATION</scope>
</reference>
<dbReference type="GO" id="GO:0004527">
    <property type="term" value="F:exonuclease activity"/>
    <property type="evidence" value="ECO:0007669"/>
    <property type="project" value="UniProtKB-KW"/>
</dbReference>
<evidence type="ECO:0000259" key="8">
    <source>
        <dbReference type="SMART" id="SM00479"/>
    </source>
</evidence>
<evidence type="ECO:0000256" key="6">
    <source>
        <dbReference type="ARBA" id="ARBA00023242"/>
    </source>
</evidence>
<comment type="similarity">
    <text evidence="2">Belongs to the REXO1/REXO3 family.</text>
</comment>
<dbReference type="CDD" id="cd06145">
    <property type="entry name" value="REX1_like"/>
    <property type="match status" value="1"/>
</dbReference>
<dbReference type="AlphaFoldDB" id="A0AAF5DNB0"/>
<dbReference type="PANTHER" id="PTHR12801">
    <property type="entry name" value="RNA EXONUCLEASE REXO1 / RECO3 FAMILY MEMBER-RELATED"/>
    <property type="match status" value="1"/>
</dbReference>
<sequence length="776" mass="88965">NMDFDDNKDDQKTTNNTEENIVDSKNFITSKKTTPKCDNNIEEDNTSMEANFRNELNVEKNINRQSNQRNEEENYVESEFTKKYGYLVPSNDSIYGVNSYCQDYSGYKGYFDYSASQYVTTPCNLYKATFASEENANDAIITNDNTSSNTGNDYNKEYVNLLNDDQNITENNLDGNYMSQETINDKNSHVLNHLSINVNNETEYSVVTENTSKNETKKRHHSSETNEYEPLQKKKDIDDKKKKINDHSCYNGVILLNETSINNDTKNLIENNDDGNKKINKKNVSSDMKKNKEKPLDIGGKLSQEMDISSILGTNISMGVSTLKPKIIEQVANKDNNKKTALNLRSTKNVVSKPKLEITVAKETKSNHDVKSDIQFCDEKKTLIKVVGSKVGIIDRKKMFNQLFNALKQQQVLEVEAKELATKKEHKCIIEGIDSSKYKSKCYNEIMKIKKRDCSPFVDKNVKKLEFSTKDINQFHKYLKDFVLSKEDLVKNEFPMWDLNNPDECICYEQGRSLSNKTSYAPVGENRRICCRCSKTFEINNTTFEPTKKDVTCIYHSGKLLLDCFQYEKCDKTFNCCGGLSDSMGCKEGDEHVTITEPYTNLKLFKEFPFTKEDTSDKAVYSLDCEMILTIAGQEVARVTVIDMNCQIVYDQLIKPKYRVTDYCTQYSGITEELLKTNVITLEEAQEKLFEFINQDTILVGHSINCDLKALRLIHKNIVDTSVIFPHKNPQYKNSLKRLAKHYLKMDIQESQTGHDSAEDAIAVMKLLISKFKGKI</sequence>
<feature type="region of interest" description="Disordered" evidence="7">
    <location>
        <begin position="209"/>
        <end position="236"/>
    </location>
</feature>
<dbReference type="InterPro" id="IPR047021">
    <property type="entry name" value="REXO1/3/4-like"/>
</dbReference>
<proteinExistence type="inferred from homology"/>
<protein>
    <recommendedName>
        <fullName evidence="8">Exonuclease domain-containing protein</fullName>
    </recommendedName>
</protein>
<dbReference type="InterPro" id="IPR013520">
    <property type="entry name" value="Ribonucl_H"/>
</dbReference>
<dbReference type="Pfam" id="PF00929">
    <property type="entry name" value="RNase_T"/>
    <property type="match status" value="1"/>
</dbReference>
<dbReference type="SMART" id="SM00479">
    <property type="entry name" value="EXOIII"/>
    <property type="match status" value="1"/>
</dbReference>
<feature type="region of interest" description="Disordered" evidence="7">
    <location>
        <begin position="272"/>
        <end position="297"/>
    </location>
</feature>
<dbReference type="SUPFAM" id="SSF53098">
    <property type="entry name" value="Ribonuclease H-like"/>
    <property type="match status" value="1"/>
</dbReference>